<evidence type="ECO:0000313" key="1">
    <source>
        <dbReference type="EMBL" id="PVZ72017.1"/>
    </source>
</evidence>
<name>A0A2V1H495_9GAMM</name>
<reference evidence="1 2" key="1">
    <citation type="submission" date="2018-04" db="EMBL/GenBank/DDBJ databases">
        <title>Thalassorhabdus spongiae gen. nov., sp. nov., isolated from a marine sponge in South-West Iceland.</title>
        <authorList>
            <person name="Knobloch S."/>
            <person name="Daussin A."/>
            <person name="Johannsson R."/>
            <person name="Marteinsson V.T."/>
        </authorList>
    </citation>
    <scope>NUCLEOTIDE SEQUENCE [LARGE SCALE GENOMIC DNA]</scope>
    <source>
        <strain evidence="1 2">Hp12</strain>
    </source>
</reference>
<keyword evidence="2" id="KW-1185">Reference proteome</keyword>
<dbReference type="AlphaFoldDB" id="A0A2V1H495"/>
<dbReference type="EMBL" id="QDDL01000001">
    <property type="protein sequence ID" value="PVZ72017.1"/>
    <property type="molecule type" value="Genomic_DNA"/>
</dbReference>
<dbReference type="InterPro" id="IPR029058">
    <property type="entry name" value="AB_hydrolase_fold"/>
</dbReference>
<evidence type="ECO:0000313" key="2">
    <source>
        <dbReference type="Proteomes" id="UP000244906"/>
    </source>
</evidence>
<organism evidence="1 2">
    <name type="scientific">Pelagibaculum spongiae</name>
    <dbReference type="NCBI Taxonomy" id="2080658"/>
    <lineage>
        <taxon>Bacteria</taxon>
        <taxon>Pseudomonadati</taxon>
        <taxon>Pseudomonadota</taxon>
        <taxon>Gammaproteobacteria</taxon>
        <taxon>Oceanospirillales</taxon>
        <taxon>Pelagibaculum</taxon>
    </lineage>
</organism>
<dbReference type="OrthoDB" id="9814331at2"/>
<accession>A0A2V1H495</accession>
<protein>
    <recommendedName>
        <fullName evidence="3">Alpha/beta hydrolase</fullName>
    </recommendedName>
</protein>
<dbReference type="GO" id="GO:0006629">
    <property type="term" value="P:lipid metabolic process"/>
    <property type="evidence" value="ECO:0007669"/>
    <property type="project" value="InterPro"/>
</dbReference>
<dbReference type="SUPFAM" id="SSF53474">
    <property type="entry name" value="alpha/beta-Hydrolases"/>
    <property type="match status" value="1"/>
</dbReference>
<dbReference type="Gene3D" id="3.40.50.1820">
    <property type="entry name" value="alpha/beta hydrolase"/>
    <property type="match status" value="1"/>
</dbReference>
<dbReference type="RefSeq" id="WP_116685604.1">
    <property type="nucleotide sequence ID" value="NZ_CAWNYD010000001.1"/>
</dbReference>
<dbReference type="InterPro" id="IPR003386">
    <property type="entry name" value="LACT/PDAT_acylTrfase"/>
</dbReference>
<comment type="caution">
    <text evidence="1">The sequence shown here is derived from an EMBL/GenBank/DDBJ whole genome shotgun (WGS) entry which is preliminary data.</text>
</comment>
<dbReference type="Pfam" id="PF02450">
    <property type="entry name" value="LCAT"/>
    <property type="match status" value="1"/>
</dbReference>
<gene>
    <name evidence="1" type="ORF">DC094_03075</name>
</gene>
<proteinExistence type="predicted"/>
<dbReference type="Proteomes" id="UP000244906">
    <property type="component" value="Unassembled WGS sequence"/>
</dbReference>
<evidence type="ECO:0008006" key="3">
    <source>
        <dbReference type="Google" id="ProtNLM"/>
    </source>
</evidence>
<sequence length="608" mass="68794">MAICTIEGCKCKTGAIAVVFVPGIMGSRLKNKASGDVVWDPGVGAGIHLSAPMREMRRQKKKFQAHFKEVLASDKRSMAEKGLAAGANTQLLLYKYSLEPVVKLSIEGVLQTARKSRLIYDLANFWLSNAAERKQILVNSEKNDAYDRVDDLLDVDQGDWSYFNLYTKIPSFDYSDYANRGWGTVSWESYGNFLRFLETEVAPEIHADKKGYTVKTYACGYNWMQSNEKSAIHLDAQITQFRNALALETNLQSEQVKVIVISHSMGGYVTRYAATQLHTPIDLVIHGAMPTHGSPATYANAHHGYGSPAGIFLGINGAEVSAILGFCQGGLELLPNHLYKRVDGEHSWLYAKNQNGETIDLTRQYSGMKIYDFYKDTEKWYSFIETRLLAPELVKETPEKLEYYIARYTKRIDKIKNFHKNLGNDFHSETVLLYNFDIKLNHPSYDKVVWKSTHFPQDNIKKWQVVDDDYHEIFTASGKLELTNEADGKQYHKEIAYYRHQKSFGGDSKPNKPYTAGIEFNIEPPNAAGDGTVHRGAGSQVSSDNIKAFIPIAEVEEISLRKSGYYSDDPQEHQAFFNSQTVREHVQSQINDFVAECFTQAHQPPEFI</sequence>
<dbReference type="GO" id="GO:0008374">
    <property type="term" value="F:O-acyltransferase activity"/>
    <property type="evidence" value="ECO:0007669"/>
    <property type="project" value="InterPro"/>
</dbReference>